<accession>A0A6J4U1Y9</accession>
<evidence type="ECO:0000256" key="1">
    <source>
        <dbReference type="SAM" id="MobiDB-lite"/>
    </source>
</evidence>
<feature type="compositionally biased region" description="Low complexity" evidence="1">
    <location>
        <begin position="1"/>
        <end position="15"/>
    </location>
</feature>
<sequence>GGWAPARALRAPALGHRARRPRSRGGGGSGQRRRSDAAGSADAGTAGPRRSGTL</sequence>
<feature type="region of interest" description="Disordered" evidence="1">
    <location>
        <begin position="1"/>
        <end position="54"/>
    </location>
</feature>
<feature type="compositionally biased region" description="Low complexity" evidence="1">
    <location>
        <begin position="37"/>
        <end position="47"/>
    </location>
</feature>
<name>A0A6J4U1Y9_9BACT</name>
<proteinExistence type="predicted"/>
<dbReference type="AlphaFoldDB" id="A0A6J4U1Y9"/>
<evidence type="ECO:0000313" key="2">
    <source>
        <dbReference type="EMBL" id="CAA9538632.1"/>
    </source>
</evidence>
<gene>
    <name evidence="2" type="ORF">AVDCRST_MAG49-590</name>
</gene>
<organism evidence="2">
    <name type="scientific">uncultured Thermomicrobiales bacterium</name>
    <dbReference type="NCBI Taxonomy" id="1645740"/>
    <lineage>
        <taxon>Bacteria</taxon>
        <taxon>Pseudomonadati</taxon>
        <taxon>Thermomicrobiota</taxon>
        <taxon>Thermomicrobia</taxon>
        <taxon>Thermomicrobiales</taxon>
        <taxon>environmental samples</taxon>
    </lineage>
</organism>
<reference evidence="2" key="1">
    <citation type="submission" date="2020-02" db="EMBL/GenBank/DDBJ databases">
        <authorList>
            <person name="Meier V. D."/>
        </authorList>
    </citation>
    <scope>NUCLEOTIDE SEQUENCE</scope>
    <source>
        <strain evidence="2">AVDCRST_MAG49</strain>
    </source>
</reference>
<dbReference type="EMBL" id="CADCWG010000035">
    <property type="protein sequence ID" value="CAA9538632.1"/>
    <property type="molecule type" value="Genomic_DNA"/>
</dbReference>
<protein>
    <submittedName>
        <fullName evidence="2">Uncharacterized protein</fullName>
    </submittedName>
</protein>
<feature type="non-terminal residue" evidence="2">
    <location>
        <position position="54"/>
    </location>
</feature>
<feature type="non-terminal residue" evidence="2">
    <location>
        <position position="1"/>
    </location>
</feature>